<evidence type="ECO:0000256" key="13">
    <source>
        <dbReference type="ARBA" id="ARBA00043147"/>
    </source>
</evidence>
<evidence type="ECO:0000256" key="2">
    <source>
        <dbReference type="ARBA" id="ARBA00023235"/>
    </source>
</evidence>
<dbReference type="SUPFAM" id="SSF55120">
    <property type="entry name" value="Pseudouridine synthase"/>
    <property type="match status" value="1"/>
</dbReference>
<evidence type="ECO:0000313" key="16">
    <source>
        <dbReference type="EMBL" id="AVQ01217.1"/>
    </source>
</evidence>
<protein>
    <recommendedName>
        <fullName evidence="8">Dual-specificity RNA pseudouridine synthase RluF</fullName>
        <ecNumber evidence="7">5.4.99.21</ecNumber>
    </recommendedName>
    <alternativeName>
        <fullName evidence="10">23S rRNA pseudouridine(2604) synthase</fullName>
    </alternativeName>
    <alternativeName>
        <fullName evidence="3">RNA pseudouridylate synthase</fullName>
    </alternativeName>
    <alternativeName>
        <fullName evidence="4">RNA-uridine isomerase</fullName>
    </alternativeName>
    <alternativeName>
        <fullName evidence="12">Ribosomal large subunit pseudouridine synthase F</fullName>
    </alternativeName>
    <alternativeName>
        <fullName evidence="11">rRNA pseudouridylate synthase F</fullName>
    </alternativeName>
    <alternativeName>
        <fullName evidence="13">rRNA-uridine isomerase F</fullName>
    </alternativeName>
    <alternativeName>
        <fullName evidence="9">tRNA(Tyr) pseudouridine(35) synthase</fullName>
    </alternativeName>
</protein>
<dbReference type="InterPro" id="IPR042092">
    <property type="entry name" value="PsdUridine_s_RsuA/RluB/E/F_cat"/>
</dbReference>
<evidence type="ECO:0000256" key="3">
    <source>
        <dbReference type="ARBA" id="ARBA00031870"/>
    </source>
</evidence>
<keyword evidence="17" id="KW-1185">Reference proteome</keyword>
<comment type="catalytic activity">
    <reaction evidence="6">
        <text>uridine(2604) in 23S rRNA = pseudouridine(2604) in 23S rRNA</text>
        <dbReference type="Rhea" id="RHEA:38875"/>
        <dbReference type="Rhea" id="RHEA-COMP:10093"/>
        <dbReference type="Rhea" id="RHEA-COMP:10094"/>
        <dbReference type="ChEBI" id="CHEBI:65314"/>
        <dbReference type="ChEBI" id="CHEBI:65315"/>
        <dbReference type="EC" id="5.4.99.21"/>
    </reaction>
</comment>
<comment type="catalytic activity">
    <reaction evidence="1">
        <text>a uridine in RNA = a pseudouridine in RNA</text>
        <dbReference type="Rhea" id="RHEA:48348"/>
        <dbReference type="Rhea" id="RHEA-COMP:12068"/>
        <dbReference type="Rhea" id="RHEA-COMP:12069"/>
        <dbReference type="ChEBI" id="CHEBI:65314"/>
        <dbReference type="ChEBI" id="CHEBI:65315"/>
    </reaction>
</comment>
<evidence type="ECO:0000256" key="10">
    <source>
        <dbReference type="ARBA" id="ARBA00041697"/>
    </source>
</evidence>
<evidence type="ECO:0000256" key="4">
    <source>
        <dbReference type="ARBA" id="ARBA00033164"/>
    </source>
</evidence>
<dbReference type="CDD" id="cd00165">
    <property type="entry name" value="S4"/>
    <property type="match status" value="1"/>
</dbReference>
<dbReference type="InterPro" id="IPR020094">
    <property type="entry name" value="TruA/RsuA/RluB/E/F_N"/>
</dbReference>
<dbReference type="Proteomes" id="UP000240527">
    <property type="component" value="Chromosome"/>
</dbReference>
<evidence type="ECO:0000313" key="17">
    <source>
        <dbReference type="Proteomes" id="UP000240527"/>
    </source>
</evidence>
<feature type="domain" description="RNA-binding S4" evidence="15">
    <location>
        <begin position="13"/>
        <end position="70"/>
    </location>
</feature>
<proteinExistence type="predicted"/>
<dbReference type="RefSeq" id="WP_013078085.1">
    <property type="nucleotide sequence ID" value="NZ_CP027850.1"/>
</dbReference>
<dbReference type="SUPFAM" id="SSF55174">
    <property type="entry name" value="Alpha-L RNA-binding motif"/>
    <property type="match status" value="1"/>
</dbReference>
<dbReference type="InterPro" id="IPR036986">
    <property type="entry name" value="S4_RNA-bd_sf"/>
</dbReference>
<reference evidence="16 17" key="1">
    <citation type="journal article" date="2015" name="Biotechnol. Bioeng.">
        <title>Genome sequence and phenotypic characterization of Caulobacter segnis.</title>
        <authorList>
            <person name="Patel S."/>
            <person name="Fletcher B."/>
            <person name="Scott D.C."/>
            <person name="Ely B."/>
        </authorList>
    </citation>
    <scope>NUCLEOTIDE SEQUENCE [LARGE SCALE GENOMIC DNA]</scope>
    <source>
        <strain evidence="16 17">TK0059</strain>
    </source>
</reference>
<dbReference type="Pfam" id="PF01479">
    <property type="entry name" value="S4"/>
    <property type="match status" value="1"/>
</dbReference>
<keyword evidence="14" id="KW-0694">RNA-binding</keyword>
<dbReference type="PANTHER" id="PTHR47683:SF2">
    <property type="entry name" value="RNA-BINDING S4 DOMAIN-CONTAINING PROTEIN"/>
    <property type="match status" value="1"/>
</dbReference>
<gene>
    <name evidence="16" type="ORF">B7G68_04680</name>
</gene>
<dbReference type="InterPro" id="IPR006145">
    <property type="entry name" value="PsdUridine_synth_RsuA/RluA"/>
</dbReference>
<name>A0ABM6TE77_9CAUL</name>
<evidence type="ECO:0000256" key="5">
    <source>
        <dbReference type="ARBA" id="ARBA00036390"/>
    </source>
</evidence>
<dbReference type="Pfam" id="PF00849">
    <property type="entry name" value="PseudoU_synth_2"/>
    <property type="match status" value="1"/>
</dbReference>
<dbReference type="InterPro" id="IPR050343">
    <property type="entry name" value="RsuA_PseudoU_synthase"/>
</dbReference>
<evidence type="ECO:0000256" key="11">
    <source>
        <dbReference type="ARBA" id="ARBA00042843"/>
    </source>
</evidence>
<dbReference type="PROSITE" id="PS50889">
    <property type="entry name" value="S4"/>
    <property type="match status" value="1"/>
</dbReference>
<dbReference type="Gene3D" id="3.30.70.580">
    <property type="entry name" value="Pseudouridine synthase I, catalytic domain, N-terminal subdomain"/>
    <property type="match status" value="1"/>
</dbReference>
<keyword evidence="2" id="KW-0413">Isomerase</keyword>
<evidence type="ECO:0000256" key="8">
    <source>
        <dbReference type="ARBA" id="ARBA00039989"/>
    </source>
</evidence>
<dbReference type="EC" id="5.4.99.21" evidence="7"/>
<dbReference type="InterPro" id="IPR002942">
    <property type="entry name" value="S4_RNA-bd"/>
</dbReference>
<dbReference type="EMBL" id="CP027850">
    <property type="protein sequence ID" value="AVQ01217.1"/>
    <property type="molecule type" value="Genomic_DNA"/>
</dbReference>
<dbReference type="SMART" id="SM00363">
    <property type="entry name" value="S4"/>
    <property type="match status" value="1"/>
</dbReference>
<dbReference type="InterPro" id="IPR000748">
    <property type="entry name" value="PsdUridine_synth_RsuA/RluB/E/F"/>
</dbReference>
<evidence type="ECO:0000259" key="15">
    <source>
        <dbReference type="SMART" id="SM00363"/>
    </source>
</evidence>
<evidence type="ECO:0000256" key="6">
    <source>
        <dbReference type="ARBA" id="ARBA00036535"/>
    </source>
</evidence>
<evidence type="ECO:0000256" key="14">
    <source>
        <dbReference type="PROSITE-ProRule" id="PRU00182"/>
    </source>
</evidence>
<dbReference type="Gene3D" id="3.10.290.10">
    <property type="entry name" value="RNA-binding S4 domain"/>
    <property type="match status" value="1"/>
</dbReference>
<comment type="catalytic activity">
    <reaction evidence="5">
        <text>uridine(35) in tRNA(Tyr) = pseudouridine(35) in tRNA(Tyr)</text>
        <dbReference type="Rhea" id="RHEA:60556"/>
        <dbReference type="Rhea" id="RHEA-COMP:15607"/>
        <dbReference type="Rhea" id="RHEA-COMP:15608"/>
        <dbReference type="ChEBI" id="CHEBI:65314"/>
        <dbReference type="ChEBI" id="CHEBI:65315"/>
    </reaction>
</comment>
<dbReference type="InterPro" id="IPR020103">
    <property type="entry name" value="PsdUridine_synth_cat_dom_sf"/>
</dbReference>
<dbReference type="NCBIfam" id="TIGR00093">
    <property type="entry name" value="pseudouridine synthase"/>
    <property type="match status" value="1"/>
</dbReference>
<evidence type="ECO:0000256" key="1">
    <source>
        <dbReference type="ARBA" id="ARBA00000073"/>
    </source>
</evidence>
<sequence>MAFTRTYDEAEPQRVNKWLAQSGVCSRREAEQLISDGLVSIDGEVVEDVGRKIQPGQTLVLADRATAKLDGTPTYLIHKPRGVVSSQPDPGQVPAARLLTRANLWGDARGVAIPQSGDLIPPVGRLDKDSRGLLLLSQDGVVAKAVIGPQSDLEKEYRVAVMGELTEEKLELLRFGLELDGRELRPAEVEVISDQRLSFVLREGRNRQIRRMCDLVDLKVVDLFRVRIGPLDLGDMPEGRWRPLTSAERAALLSAA</sequence>
<dbReference type="PANTHER" id="PTHR47683">
    <property type="entry name" value="PSEUDOURIDINE SYNTHASE FAMILY PROTEIN-RELATED"/>
    <property type="match status" value="1"/>
</dbReference>
<accession>A0ABM6TE77</accession>
<dbReference type="Gene3D" id="3.30.70.1560">
    <property type="entry name" value="Alpha-L RNA-binding motif"/>
    <property type="match status" value="1"/>
</dbReference>
<evidence type="ECO:0000256" key="9">
    <source>
        <dbReference type="ARBA" id="ARBA00041420"/>
    </source>
</evidence>
<organism evidence="16 17">
    <name type="scientific">Caulobacter segnis</name>
    <dbReference type="NCBI Taxonomy" id="88688"/>
    <lineage>
        <taxon>Bacteria</taxon>
        <taxon>Pseudomonadati</taxon>
        <taxon>Pseudomonadota</taxon>
        <taxon>Alphaproteobacteria</taxon>
        <taxon>Caulobacterales</taxon>
        <taxon>Caulobacteraceae</taxon>
        <taxon>Caulobacter</taxon>
    </lineage>
</organism>
<evidence type="ECO:0000256" key="7">
    <source>
        <dbReference type="ARBA" id="ARBA00038922"/>
    </source>
</evidence>
<evidence type="ECO:0000256" key="12">
    <source>
        <dbReference type="ARBA" id="ARBA00042890"/>
    </source>
</evidence>